<sequence length="53" mass="5597">MGISTAFDSAKKKRSNQEYPEAAEPNFAVPTLPSAITTINVSDNATNRGGDRG</sequence>
<dbReference type="AlphaFoldDB" id="A0A6J6ZHQ4"/>
<proteinExistence type="predicted"/>
<reference evidence="2" key="1">
    <citation type="submission" date="2020-05" db="EMBL/GenBank/DDBJ databases">
        <authorList>
            <person name="Chiriac C."/>
            <person name="Salcher M."/>
            <person name="Ghai R."/>
            <person name="Kavagutti S V."/>
        </authorList>
    </citation>
    <scope>NUCLEOTIDE SEQUENCE</scope>
</reference>
<accession>A0A6J6ZHQ4</accession>
<protein>
    <submittedName>
        <fullName evidence="2">Unannotated protein</fullName>
    </submittedName>
</protein>
<evidence type="ECO:0000256" key="1">
    <source>
        <dbReference type="SAM" id="MobiDB-lite"/>
    </source>
</evidence>
<organism evidence="2">
    <name type="scientific">freshwater metagenome</name>
    <dbReference type="NCBI Taxonomy" id="449393"/>
    <lineage>
        <taxon>unclassified sequences</taxon>
        <taxon>metagenomes</taxon>
        <taxon>ecological metagenomes</taxon>
    </lineage>
</organism>
<gene>
    <name evidence="2" type="ORF">UFOPK3119_00840</name>
</gene>
<feature type="region of interest" description="Disordered" evidence="1">
    <location>
        <begin position="1"/>
        <end position="30"/>
    </location>
</feature>
<dbReference type="EMBL" id="CAFAAX010000118">
    <property type="protein sequence ID" value="CAB4820204.1"/>
    <property type="molecule type" value="Genomic_DNA"/>
</dbReference>
<evidence type="ECO:0000313" key="2">
    <source>
        <dbReference type="EMBL" id="CAB4820204.1"/>
    </source>
</evidence>
<name>A0A6J6ZHQ4_9ZZZZ</name>